<dbReference type="AlphaFoldDB" id="A0A1M5F9Z7"/>
<dbReference type="OrthoDB" id="680837at2"/>
<dbReference type="RefSeq" id="WP_073045381.1">
    <property type="nucleotide sequence ID" value="NZ_FQUO01000013.1"/>
</dbReference>
<evidence type="ECO:0000313" key="2">
    <source>
        <dbReference type="EMBL" id="SHF88374.1"/>
    </source>
</evidence>
<keyword evidence="1" id="KW-0732">Signal</keyword>
<dbReference type="EMBL" id="FQUO01000013">
    <property type="protein sequence ID" value="SHF88374.1"/>
    <property type="molecule type" value="Genomic_DNA"/>
</dbReference>
<reference evidence="2 3" key="1">
    <citation type="submission" date="2016-11" db="EMBL/GenBank/DDBJ databases">
        <authorList>
            <person name="Jaros S."/>
            <person name="Januszkiewicz K."/>
            <person name="Wedrychowicz H."/>
        </authorList>
    </citation>
    <scope>NUCLEOTIDE SEQUENCE [LARGE SCALE GENOMIC DNA]</scope>
    <source>
        <strain evidence="2 3">DSM 26897</strain>
    </source>
</reference>
<feature type="signal peptide" evidence="1">
    <location>
        <begin position="1"/>
        <end position="18"/>
    </location>
</feature>
<dbReference type="Proteomes" id="UP000184368">
    <property type="component" value="Unassembled WGS sequence"/>
</dbReference>
<accession>A0A1M5F9Z7</accession>
<evidence type="ECO:0000256" key="1">
    <source>
        <dbReference type="SAM" id="SignalP"/>
    </source>
</evidence>
<evidence type="ECO:0000313" key="3">
    <source>
        <dbReference type="Proteomes" id="UP000184368"/>
    </source>
</evidence>
<evidence type="ECO:0008006" key="4">
    <source>
        <dbReference type="Google" id="ProtNLM"/>
    </source>
</evidence>
<gene>
    <name evidence="2" type="ORF">SAMN05444008_113107</name>
</gene>
<protein>
    <recommendedName>
        <fullName evidence="4">GLPGLI family protein</fullName>
    </recommendedName>
</protein>
<sequence length="224" mass="25744">MKPLLLSFYLLMACSAFSQQQELRYTPRPLAMGSLPPVEVTDDVQKLFIKQQWSPGVVTLKTSGQQRQLPLLFDVYNNQLFYQQNGQVMEFLDPVQQFSMGIIKKDDSIQVVYRSGYPPVQRNDEATFYELLADGPVQLLRCKAKSIYLAKEDIPEEERGYKKEMLYASLPDGKIIPVKKDKDYLVKQMPAQAAAISQLTEKHKLKLKNEAALVQLFRLLNQEH</sequence>
<organism evidence="2 3">
    <name type="scientific">Cnuella takakiae</name>
    <dbReference type="NCBI Taxonomy" id="1302690"/>
    <lineage>
        <taxon>Bacteria</taxon>
        <taxon>Pseudomonadati</taxon>
        <taxon>Bacteroidota</taxon>
        <taxon>Chitinophagia</taxon>
        <taxon>Chitinophagales</taxon>
        <taxon>Chitinophagaceae</taxon>
        <taxon>Cnuella</taxon>
    </lineage>
</organism>
<name>A0A1M5F9Z7_9BACT</name>
<keyword evidence="3" id="KW-1185">Reference proteome</keyword>
<proteinExistence type="predicted"/>
<feature type="chain" id="PRO_5012047671" description="GLPGLI family protein" evidence="1">
    <location>
        <begin position="19"/>
        <end position="224"/>
    </location>
</feature>